<sequence>MSGFVGIRKNGEDGTYTLVVPTPTRTIESVTSDSICEIARDLGWKAECRTVLYDELPSFTEVLAVGTAGALVPIKSITRKSTGDVFLYNSASDERGPCCTKLLSILKDIQQGNVEDRFGWCTKVVEVSD</sequence>
<proteinExistence type="predicted"/>
<organism evidence="1 2">
    <name type="scientific">Nemania bipapillata</name>
    <dbReference type="NCBI Taxonomy" id="110536"/>
    <lineage>
        <taxon>Eukaryota</taxon>
        <taxon>Fungi</taxon>
        <taxon>Dikarya</taxon>
        <taxon>Ascomycota</taxon>
        <taxon>Pezizomycotina</taxon>
        <taxon>Sordariomycetes</taxon>
        <taxon>Xylariomycetidae</taxon>
        <taxon>Xylariales</taxon>
        <taxon>Xylariaceae</taxon>
        <taxon>Nemania</taxon>
    </lineage>
</organism>
<name>A0ACC2IYM7_9PEZI</name>
<evidence type="ECO:0000313" key="2">
    <source>
        <dbReference type="Proteomes" id="UP001153334"/>
    </source>
</evidence>
<accession>A0ACC2IYM7</accession>
<dbReference type="Proteomes" id="UP001153334">
    <property type="component" value="Unassembled WGS sequence"/>
</dbReference>
<comment type="caution">
    <text evidence="1">The sequence shown here is derived from an EMBL/GenBank/DDBJ whole genome shotgun (WGS) entry which is preliminary data.</text>
</comment>
<gene>
    <name evidence="1" type="ORF">ONZ43_g2951</name>
</gene>
<reference evidence="1" key="1">
    <citation type="submission" date="2022-11" db="EMBL/GenBank/DDBJ databases">
        <title>Genome Sequence of Nemania bipapillata.</title>
        <authorList>
            <person name="Buettner E."/>
        </authorList>
    </citation>
    <scope>NUCLEOTIDE SEQUENCE</scope>
    <source>
        <strain evidence="1">CP14</strain>
    </source>
</reference>
<protein>
    <submittedName>
        <fullName evidence="1">Uncharacterized protein</fullName>
    </submittedName>
</protein>
<evidence type="ECO:0000313" key="1">
    <source>
        <dbReference type="EMBL" id="KAJ8120307.1"/>
    </source>
</evidence>
<dbReference type="EMBL" id="JAPESX010000649">
    <property type="protein sequence ID" value="KAJ8120307.1"/>
    <property type="molecule type" value="Genomic_DNA"/>
</dbReference>
<keyword evidence="2" id="KW-1185">Reference proteome</keyword>